<dbReference type="InterPro" id="IPR021745">
    <property type="entry name" value="CbiG_mid"/>
</dbReference>
<dbReference type="PANTHER" id="PTHR37477:SF1">
    <property type="entry name" value="COBALT-PRECORRIN-5A HYDROLASE"/>
    <property type="match status" value="1"/>
</dbReference>
<dbReference type="AlphaFoldDB" id="A0A348AQE3"/>
<name>A0A348AQE3_9FIRM</name>
<dbReference type="KEGG" id="mana:MAMMFC1_04003"/>
<dbReference type="InterPro" id="IPR052553">
    <property type="entry name" value="CbiG_hydrolase"/>
</dbReference>
<sequence>MKLALISVTRKGAALAERLVPFLGPDVDVYAKEGRDNVTGTSRTYDCLSQLVDTIFHKYDGFVFIMAAGIVVRIIAHHIRDKRFDPAVVVVDDGGKHAISLLSGHIGGANDLTLAVSEAIGASPVITTATDVAQLPAADVLAVKLNLLIEPFPRLKVINAAIANGDRVVFFIDKSLADYEHYLHLAAEYGIILQDAGELEEIDHYDAAVIITDQEYDTAKPCLFLRPGSLALGIGCRRGTTDAELFGAISDACRKIGKSWQSVAVLGSSVVKQDEIGLLALGQQLDVPVEFFSNEQLRLCIAEKNYISSSFVEQQIGVGNVCEPAAILAGQSDRLLLPKTKYAKVTVAIAPVKYRWWE</sequence>
<dbReference type="Pfam" id="PF11760">
    <property type="entry name" value="CbiG_N"/>
    <property type="match status" value="1"/>
</dbReference>
<reference evidence="4 5" key="1">
    <citation type="journal article" date="2018" name="Int. J. Syst. Evol. Microbiol.">
        <title>Methylomusa anaerophila gen. nov., sp. nov., an anaerobic methanol-utilizing bacterium isolated from a microbial fuel cell.</title>
        <authorList>
            <person name="Amano N."/>
            <person name="Yamamuro A."/>
            <person name="Miyahara M."/>
            <person name="Kouzuma A."/>
            <person name="Abe T."/>
            <person name="Watanabe K."/>
        </authorList>
    </citation>
    <scope>NUCLEOTIDE SEQUENCE [LARGE SCALE GENOMIC DNA]</scope>
    <source>
        <strain evidence="4 5">MMFC1</strain>
    </source>
</reference>
<evidence type="ECO:0000259" key="2">
    <source>
        <dbReference type="Pfam" id="PF11760"/>
    </source>
</evidence>
<gene>
    <name evidence="4" type="ORF">MAMMFC1_04003</name>
</gene>
<dbReference type="SUPFAM" id="SSF159664">
    <property type="entry name" value="CobE/GbiG C-terminal domain-like"/>
    <property type="match status" value="1"/>
</dbReference>
<dbReference type="Gene3D" id="3.40.50.11220">
    <property type="match status" value="1"/>
</dbReference>
<evidence type="ECO:0000259" key="3">
    <source>
        <dbReference type="Pfam" id="PF11761"/>
    </source>
</evidence>
<dbReference type="Pfam" id="PF11761">
    <property type="entry name" value="CbiG_mid"/>
    <property type="match status" value="1"/>
</dbReference>
<feature type="domain" description="Cobalamin synthesis G N-terminal" evidence="2">
    <location>
        <begin position="51"/>
        <end position="131"/>
    </location>
</feature>
<dbReference type="Proteomes" id="UP000276437">
    <property type="component" value="Chromosome"/>
</dbReference>
<dbReference type="OrthoDB" id="9781023at2"/>
<dbReference type="RefSeq" id="WP_126310141.1">
    <property type="nucleotide sequence ID" value="NZ_AP018449.1"/>
</dbReference>
<dbReference type="SUPFAM" id="SSF159672">
    <property type="entry name" value="CbiG N-terminal domain-like"/>
    <property type="match status" value="1"/>
</dbReference>
<organism evidence="4 5">
    <name type="scientific">Methylomusa anaerophila</name>
    <dbReference type="NCBI Taxonomy" id="1930071"/>
    <lineage>
        <taxon>Bacteria</taxon>
        <taxon>Bacillati</taxon>
        <taxon>Bacillota</taxon>
        <taxon>Negativicutes</taxon>
        <taxon>Selenomonadales</taxon>
        <taxon>Sporomusaceae</taxon>
        <taxon>Methylomusa</taxon>
    </lineage>
</organism>
<dbReference type="InterPro" id="IPR021744">
    <property type="entry name" value="CbiG_N"/>
</dbReference>
<evidence type="ECO:0000313" key="4">
    <source>
        <dbReference type="EMBL" id="BBB93291.1"/>
    </source>
</evidence>
<dbReference type="Pfam" id="PF01890">
    <property type="entry name" value="CbiG_C"/>
    <property type="match status" value="1"/>
</dbReference>
<evidence type="ECO:0000259" key="1">
    <source>
        <dbReference type="Pfam" id="PF01890"/>
    </source>
</evidence>
<keyword evidence="5" id="KW-1185">Reference proteome</keyword>
<protein>
    <submittedName>
        <fullName evidence="4">Cobalamin biosynthesis protein CbiG</fullName>
    </submittedName>
</protein>
<evidence type="ECO:0000313" key="5">
    <source>
        <dbReference type="Proteomes" id="UP000276437"/>
    </source>
</evidence>
<dbReference type="GO" id="GO:0009236">
    <property type="term" value="P:cobalamin biosynthetic process"/>
    <property type="evidence" value="ECO:0007669"/>
    <property type="project" value="InterPro"/>
</dbReference>
<proteinExistence type="predicted"/>
<feature type="domain" description="Cobalamin biosynthesis central region" evidence="3">
    <location>
        <begin position="136"/>
        <end position="227"/>
    </location>
</feature>
<dbReference type="InterPro" id="IPR036518">
    <property type="entry name" value="CobE/GbiG_C_sf"/>
</dbReference>
<accession>A0A348AQE3</accession>
<dbReference type="InterPro" id="IPR002750">
    <property type="entry name" value="CobE/GbiG_C"/>
</dbReference>
<feature type="domain" description="CobE/GbiG C-terminal" evidence="1">
    <location>
        <begin position="230"/>
        <end position="350"/>
    </location>
</feature>
<dbReference type="InterPro" id="IPR038029">
    <property type="entry name" value="GbiG_N_sf"/>
</dbReference>
<dbReference type="Gene3D" id="3.30.420.180">
    <property type="entry name" value="CobE/GbiG C-terminal domain"/>
    <property type="match status" value="1"/>
</dbReference>
<dbReference type="EMBL" id="AP018449">
    <property type="protein sequence ID" value="BBB93291.1"/>
    <property type="molecule type" value="Genomic_DNA"/>
</dbReference>
<dbReference type="PANTHER" id="PTHR37477">
    <property type="entry name" value="COBALT-PRECORRIN-5A HYDROLASE"/>
    <property type="match status" value="1"/>
</dbReference>